<evidence type="ECO:0000256" key="11">
    <source>
        <dbReference type="ARBA" id="ARBA00023204"/>
    </source>
</evidence>
<keyword evidence="5" id="KW-0479">Metal-binding</keyword>
<dbReference type="EC" id="3.1.21.10" evidence="14 15"/>
<evidence type="ECO:0000256" key="7">
    <source>
        <dbReference type="ARBA" id="ARBA00022763"/>
    </source>
</evidence>
<keyword evidence="10" id="KW-0233">DNA recombination</keyword>
<evidence type="ECO:0000256" key="8">
    <source>
        <dbReference type="ARBA" id="ARBA00022801"/>
    </source>
</evidence>
<dbReference type="GO" id="GO:0006281">
    <property type="term" value="P:DNA repair"/>
    <property type="evidence" value="ECO:0007669"/>
    <property type="project" value="UniProtKB-KW"/>
</dbReference>
<reference evidence="16 17" key="1">
    <citation type="submission" date="2018-05" db="EMBL/GenBank/DDBJ databases">
        <title>Draft Genome Sequences for a Diverse set of 7 Haemophilus Species.</title>
        <authorList>
            <person name="Nichols M."/>
            <person name="Topaz N."/>
            <person name="Wang X."/>
            <person name="Wang X."/>
            <person name="Boxrud D."/>
        </authorList>
    </citation>
    <scope>NUCLEOTIDE SEQUENCE [LARGE SCALE GENOMIC DNA]</scope>
    <source>
        <strain evidence="16 17">C2008001710</strain>
    </source>
</reference>
<keyword evidence="6 15" id="KW-0255">Endonuclease</keyword>
<sequence length="118" mass="13166">MTTITLELPFPPSVNTYWRRVNGKTLISAKGRAYASRVAWMTRRSARFPAGIRAAVVVEAFMPDRRMRDLDNLFKSLLDALVKAGVLVDDSVIDDLRIVRKCVVKGGKVSVSIKEIVC</sequence>
<organism evidence="16 17">
    <name type="scientific">Haemophilus parainfluenzae</name>
    <dbReference type="NCBI Taxonomy" id="729"/>
    <lineage>
        <taxon>Bacteria</taxon>
        <taxon>Pseudomonadati</taxon>
        <taxon>Pseudomonadota</taxon>
        <taxon>Gammaproteobacteria</taxon>
        <taxon>Pasteurellales</taxon>
        <taxon>Pasteurellaceae</taxon>
        <taxon>Haemophilus</taxon>
    </lineage>
</organism>
<evidence type="ECO:0000256" key="4">
    <source>
        <dbReference type="ARBA" id="ARBA00022722"/>
    </source>
</evidence>
<protein>
    <recommendedName>
        <fullName evidence="3 15">Crossover junction endodeoxyribonuclease rusA</fullName>
        <ecNumber evidence="14 15">3.1.21.10</ecNumber>
    </recommendedName>
</protein>
<comment type="catalytic activity">
    <reaction evidence="13 15">
        <text>Endonucleolytic cleavage at a junction such as a reciprocal single-stranded crossover between two homologous DNA duplexes (Holliday junction).</text>
        <dbReference type="EC" id="3.1.21.10"/>
    </reaction>
</comment>
<comment type="subunit">
    <text evidence="2">Homodimer.</text>
</comment>
<dbReference type="GO" id="GO:0008821">
    <property type="term" value="F:crossover junction DNA endonuclease activity"/>
    <property type="evidence" value="ECO:0007669"/>
    <property type="project" value="UniProtKB-EC"/>
</dbReference>
<dbReference type="GO" id="GO:0000287">
    <property type="term" value="F:magnesium ion binding"/>
    <property type="evidence" value="ECO:0007669"/>
    <property type="project" value="InterPro"/>
</dbReference>
<dbReference type="AlphaFoldDB" id="A0A369Z175"/>
<evidence type="ECO:0000256" key="1">
    <source>
        <dbReference type="ARBA" id="ARBA00001946"/>
    </source>
</evidence>
<evidence type="ECO:0000256" key="13">
    <source>
        <dbReference type="ARBA" id="ARBA00029354"/>
    </source>
</evidence>
<dbReference type="InterPro" id="IPR016281">
    <property type="entry name" value="Endonuclease_RusA"/>
</dbReference>
<evidence type="ECO:0000256" key="3">
    <source>
        <dbReference type="ARBA" id="ARBA00014885"/>
    </source>
</evidence>
<evidence type="ECO:0000313" key="17">
    <source>
        <dbReference type="Proteomes" id="UP000253910"/>
    </source>
</evidence>
<dbReference type="GO" id="GO:0006310">
    <property type="term" value="P:DNA recombination"/>
    <property type="evidence" value="ECO:0007669"/>
    <property type="project" value="UniProtKB-KW"/>
</dbReference>
<dbReference type="RefSeq" id="WP_111315704.1">
    <property type="nucleotide sequence ID" value="NZ_QEPW01000012.1"/>
</dbReference>
<keyword evidence="4 15" id="KW-0540">Nuclease</keyword>
<dbReference type="PIRSF" id="PIRSF001007">
    <property type="entry name" value="RusA"/>
    <property type="match status" value="1"/>
</dbReference>
<dbReference type="EMBL" id="QEPW01000012">
    <property type="protein sequence ID" value="RDE90233.1"/>
    <property type="molecule type" value="Genomic_DNA"/>
</dbReference>
<evidence type="ECO:0000256" key="15">
    <source>
        <dbReference type="PIRNR" id="PIRNR001007"/>
    </source>
</evidence>
<evidence type="ECO:0000256" key="5">
    <source>
        <dbReference type="ARBA" id="ARBA00022723"/>
    </source>
</evidence>
<comment type="similarity">
    <text evidence="15">Belongs to the rusA family.</text>
</comment>
<evidence type="ECO:0000256" key="10">
    <source>
        <dbReference type="ARBA" id="ARBA00023172"/>
    </source>
</evidence>
<keyword evidence="9" id="KW-0460">Magnesium</keyword>
<accession>A0A369Z175</accession>
<comment type="caution">
    <text evidence="16">The sequence shown here is derived from an EMBL/GenBank/DDBJ whole genome shotgun (WGS) entry which is preliminary data.</text>
</comment>
<keyword evidence="11 15" id="KW-0234">DNA repair</keyword>
<dbReference type="Proteomes" id="UP000253910">
    <property type="component" value="Unassembled WGS sequence"/>
</dbReference>
<comment type="cofactor">
    <cofactor evidence="1">
        <name>Mg(2+)</name>
        <dbReference type="ChEBI" id="CHEBI:18420"/>
    </cofactor>
</comment>
<dbReference type="Gene3D" id="3.30.1330.70">
    <property type="entry name" value="Holliday junction resolvase RusA"/>
    <property type="match status" value="1"/>
</dbReference>
<proteinExistence type="inferred from homology"/>
<keyword evidence="7 15" id="KW-0227">DNA damage</keyword>
<comment type="function">
    <text evidence="15">Endonuclease that resolves Holliday junction intermediates made during homologous genetic recombination and DNA repair. Exhibits sequence and structure-selective cleavage of four-way DNA junctions, where it introduces symmetrical nicks in two strands of the same polarity at the 5' side of dinucleotides. Corrects the defects in genetic recombination and DNA repair associated with inactivation of ruvAB or ruvC.</text>
</comment>
<dbReference type="SUPFAM" id="SSF103084">
    <property type="entry name" value="Holliday junction resolvase RusA"/>
    <property type="match status" value="1"/>
</dbReference>
<evidence type="ECO:0000256" key="9">
    <source>
        <dbReference type="ARBA" id="ARBA00022842"/>
    </source>
</evidence>
<keyword evidence="8 15" id="KW-0378">Hydrolase</keyword>
<comment type="function">
    <text evidence="12">Endonuclease that resolves Holliday junction intermediates made during homologous genetic recombination and DNA repair. Exhibits sequence and structure-selective cleavage of four-way DNA junctions, where it introduces symmetrical nicks in two strands of the same polarity at the 5' side of CC dinucleotides. Corrects the defects in genetic recombination and DNA repair associated with inactivation of RuvAB or RuvC.</text>
</comment>
<evidence type="ECO:0000256" key="6">
    <source>
        <dbReference type="ARBA" id="ARBA00022759"/>
    </source>
</evidence>
<dbReference type="InterPro" id="IPR008822">
    <property type="entry name" value="Endonuclease_RusA-like"/>
</dbReference>
<evidence type="ECO:0000313" key="16">
    <source>
        <dbReference type="EMBL" id="RDE90233.1"/>
    </source>
</evidence>
<evidence type="ECO:0000256" key="2">
    <source>
        <dbReference type="ARBA" id="ARBA00011738"/>
    </source>
</evidence>
<dbReference type="InterPro" id="IPR036614">
    <property type="entry name" value="RusA-like_sf"/>
</dbReference>
<name>A0A369Z175_HAEPA</name>
<evidence type="ECO:0000256" key="12">
    <source>
        <dbReference type="ARBA" id="ARBA00024745"/>
    </source>
</evidence>
<evidence type="ECO:0000256" key="14">
    <source>
        <dbReference type="ARBA" id="ARBA00029488"/>
    </source>
</evidence>
<dbReference type="Pfam" id="PF05866">
    <property type="entry name" value="RusA"/>
    <property type="match status" value="1"/>
</dbReference>
<gene>
    <name evidence="16" type="ORF">DPV87_07395</name>
</gene>